<comment type="caution">
    <text evidence="1">The sequence shown here is derived from an EMBL/GenBank/DDBJ whole genome shotgun (WGS) entry which is preliminary data.</text>
</comment>
<protein>
    <submittedName>
        <fullName evidence="1">Uncharacterized protein</fullName>
    </submittedName>
</protein>
<dbReference type="Proteomes" id="UP000011944">
    <property type="component" value="Unassembled WGS sequence"/>
</dbReference>
<gene>
    <name evidence="1" type="ORF">CFSAN001627_00837</name>
</gene>
<dbReference type="AlphaFoldDB" id="M1ZV66"/>
<dbReference type="EMBL" id="AMXI01000053">
    <property type="protein sequence ID" value="EKN43386.1"/>
    <property type="molecule type" value="Genomic_DNA"/>
</dbReference>
<name>M1ZV66_CLOBO</name>
<organism evidence="1 2">
    <name type="scientific">Clostridium botulinum CFSAN001627</name>
    <dbReference type="NCBI Taxonomy" id="1232189"/>
    <lineage>
        <taxon>Bacteria</taxon>
        <taxon>Bacillati</taxon>
        <taxon>Bacillota</taxon>
        <taxon>Clostridia</taxon>
        <taxon>Eubacteriales</taxon>
        <taxon>Clostridiaceae</taxon>
        <taxon>Clostridium</taxon>
    </lineage>
</organism>
<feature type="non-terminal residue" evidence="1">
    <location>
        <position position="286"/>
    </location>
</feature>
<proteinExistence type="predicted"/>
<accession>M1ZV66</accession>
<sequence length="286" mass="33710">MEQNIDRLIDHMLITDILYDRNINDKLEGVDGIITYLKFSDGVNLQAILTGENYTRPIYDSDAFMGLRRTIDNVKEVLEANIIWYNDRQVIRVKHDMSSPQYLFVFSTGTIIKENLNMFWKNMKKLNQETLIKFKSWIKDAPIELLHNMTPYKFAKETNLDINESTSFLHSLYKYEFALIKINVKCPECKFQNTIYLDENFNETSCVECEGPIDKRHIKNGELIYVLKDECFGYFKDKALQQKKVLDPMNLLLKDTPYIFSKENNVINMEDYSDIMIGEVKKEIKK</sequence>
<reference evidence="1 2" key="2">
    <citation type="submission" date="2013-03" db="EMBL/GenBank/DDBJ databases">
        <title>Diversity in Clostridium botulinum.</title>
        <authorList>
            <person name="Timme R.E."/>
            <person name="Allard M."/>
            <person name="Luo Y."/>
            <person name="Strain E."/>
            <person name="Gonzalez-Escalona N."/>
            <person name="Brown E."/>
        </authorList>
    </citation>
    <scope>NUCLEOTIDE SEQUENCE [LARGE SCALE GENOMIC DNA]</scope>
    <source>
        <strain evidence="1 2">CFSAN001627</strain>
    </source>
</reference>
<evidence type="ECO:0000313" key="2">
    <source>
        <dbReference type="Proteomes" id="UP000011944"/>
    </source>
</evidence>
<evidence type="ECO:0000313" key="1">
    <source>
        <dbReference type="EMBL" id="EKN43386.1"/>
    </source>
</evidence>
<reference evidence="1 2" key="1">
    <citation type="submission" date="2012-10" db="EMBL/GenBank/DDBJ databases">
        <authorList>
            <person name="Strain E.A."/>
            <person name="Brown E."/>
            <person name="Allard M.W."/>
            <person name="Gonzalez-Escalona N."/>
            <person name="Timme R."/>
        </authorList>
    </citation>
    <scope>NUCLEOTIDE SEQUENCE [LARGE SCALE GENOMIC DNA]</scope>
    <source>
        <strain evidence="1 2">CFSAN001627</strain>
    </source>
</reference>